<dbReference type="EMBL" id="BK015294">
    <property type="protein sequence ID" value="DAD99828.1"/>
    <property type="molecule type" value="Genomic_DNA"/>
</dbReference>
<sequence>MYRIIKLDGTELGMTDSVLYIKVTESGSFTPCSIDEAIGVAFDSVPYNLVGHEDIEGADTVVVSKCDGGAMVAHQRDLVDELILSALEV</sequence>
<accession>A0A8S5NZH5</accession>
<reference evidence="1" key="1">
    <citation type="journal article" date="2021" name="Proc. Natl. Acad. Sci. U.S.A.">
        <title>A Catalog of Tens of Thousands of Viruses from Human Metagenomes Reveals Hidden Associations with Chronic Diseases.</title>
        <authorList>
            <person name="Tisza M.J."/>
            <person name="Buck C.B."/>
        </authorList>
    </citation>
    <scope>NUCLEOTIDE SEQUENCE</scope>
    <source>
        <strain evidence="1">Ct7Q419</strain>
    </source>
</reference>
<protein>
    <submittedName>
        <fullName evidence="1">Uncharacterized protein</fullName>
    </submittedName>
</protein>
<proteinExistence type="predicted"/>
<evidence type="ECO:0000313" key="1">
    <source>
        <dbReference type="EMBL" id="DAD99828.1"/>
    </source>
</evidence>
<organism evidence="1">
    <name type="scientific">Myoviridae sp. ct7Q419</name>
    <dbReference type="NCBI Taxonomy" id="2825038"/>
    <lineage>
        <taxon>Viruses</taxon>
        <taxon>Duplodnaviria</taxon>
        <taxon>Heunggongvirae</taxon>
        <taxon>Uroviricota</taxon>
        <taxon>Caudoviricetes</taxon>
    </lineage>
</organism>
<name>A0A8S5NZH5_9CAUD</name>